<organism evidence="2 3">
    <name type="scientific">Pseudoduganella guangdongensis</name>
    <dbReference type="NCBI Taxonomy" id="2692179"/>
    <lineage>
        <taxon>Bacteria</taxon>
        <taxon>Pseudomonadati</taxon>
        <taxon>Pseudomonadota</taxon>
        <taxon>Betaproteobacteria</taxon>
        <taxon>Burkholderiales</taxon>
        <taxon>Oxalobacteraceae</taxon>
        <taxon>Telluria group</taxon>
        <taxon>Pseudoduganella</taxon>
    </lineage>
</organism>
<feature type="transmembrane region" description="Helical" evidence="1">
    <location>
        <begin position="12"/>
        <end position="35"/>
    </location>
</feature>
<dbReference type="InterPro" id="IPR011989">
    <property type="entry name" value="ARM-like"/>
</dbReference>
<evidence type="ECO:0000313" key="3">
    <source>
        <dbReference type="Proteomes" id="UP000448575"/>
    </source>
</evidence>
<accession>A0A6N9HPK0</accession>
<dbReference type="SMART" id="SM00567">
    <property type="entry name" value="EZ_HEAT"/>
    <property type="match status" value="3"/>
</dbReference>
<evidence type="ECO:0000313" key="2">
    <source>
        <dbReference type="EMBL" id="MYN05143.1"/>
    </source>
</evidence>
<dbReference type="Proteomes" id="UP000448575">
    <property type="component" value="Unassembled WGS sequence"/>
</dbReference>
<dbReference type="RefSeq" id="WP_161028091.1">
    <property type="nucleotide sequence ID" value="NZ_WWCJ01000025.1"/>
</dbReference>
<reference evidence="2 3" key="1">
    <citation type="submission" date="2019-12" db="EMBL/GenBank/DDBJ databases">
        <title>Novel species isolated from a subtropical stream in China.</title>
        <authorList>
            <person name="Lu H."/>
        </authorList>
    </citation>
    <scope>NUCLEOTIDE SEQUENCE [LARGE SCALE GENOMIC DNA]</scope>
    <source>
        <strain evidence="2 3">DS3</strain>
    </source>
</reference>
<keyword evidence="3" id="KW-1185">Reference proteome</keyword>
<evidence type="ECO:0000256" key="1">
    <source>
        <dbReference type="SAM" id="Phobius"/>
    </source>
</evidence>
<dbReference type="Pfam" id="PF13646">
    <property type="entry name" value="HEAT_2"/>
    <property type="match status" value="1"/>
</dbReference>
<dbReference type="Gene3D" id="1.25.10.10">
    <property type="entry name" value="Leucine-rich Repeat Variant"/>
    <property type="match status" value="1"/>
</dbReference>
<keyword evidence="1" id="KW-1133">Transmembrane helix</keyword>
<dbReference type="SUPFAM" id="SSF48371">
    <property type="entry name" value="ARM repeat"/>
    <property type="match status" value="2"/>
</dbReference>
<comment type="caution">
    <text evidence="2">The sequence shown here is derived from an EMBL/GenBank/DDBJ whole genome shotgun (WGS) entry which is preliminary data.</text>
</comment>
<dbReference type="InterPro" id="IPR004155">
    <property type="entry name" value="PBS_lyase_HEAT"/>
</dbReference>
<dbReference type="EMBL" id="WWCJ01000025">
    <property type="protein sequence ID" value="MYN05143.1"/>
    <property type="molecule type" value="Genomic_DNA"/>
</dbReference>
<keyword evidence="1" id="KW-0812">Transmembrane</keyword>
<dbReference type="InterPro" id="IPR016024">
    <property type="entry name" value="ARM-type_fold"/>
</dbReference>
<dbReference type="AlphaFoldDB" id="A0A6N9HPK0"/>
<keyword evidence="1" id="KW-0472">Membrane</keyword>
<proteinExistence type="predicted"/>
<name>A0A6N9HPK0_9BURK</name>
<sequence>MDYRPPTDIYLLLAFWTGVGAFGLTLVVGLQIIWLRLSMRRQQRREQLLTLKWRPLLNASIAGETIGNLPDLAPRDNLLFIKLWLHLQQAVRGEASEGLNAIARRLGCDRMVRTLLVRGNRAERLLAILALGHMRDKESWAALARAAHAEDSALSVHALWALVQTDAARAAQELAPLLLRREDWPLSQLANILQNARAEWQPVLADALVRLAQDELPQALRLMAALRMDLPLLQLRGYLGSGEAEVVLAALRLARAPGVLEDVRGHAGSEDWRIRVQAVRALGELGNRDDVARLRAMLSDPQWWVRYRAAQALLALPFLSEDELNELRNAGDRYAADMIAQAEAEVA</sequence>
<gene>
    <name evidence="2" type="ORF">GTP41_23890</name>
</gene>
<protein>
    <submittedName>
        <fullName evidence="2">HEAT repeat domain-containing protein</fullName>
    </submittedName>
</protein>